<feature type="binding site" evidence="18">
    <location>
        <position position="142"/>
    </location>
    <ligand>
        <name>UDP-N-acetyl-alpha-D-glucosamine</name>
        <dbReference type="ChEBI" id="CHEBI:57705"/>
    </ligand>
</feature>
<dbReference type="PROSITE" id="PS00101">
    <property type="entry name" value="HEXAPEP_TRANSFERASES"/>
    <property type="match status" value="2"/>
</dbReference>
<dbReference type="CDD" id="cd03353">
    <property type="entry name" value="LbH_GlmU_C"/>
    <property type="match status" value="1"/>
</dbReference>
<evidence type="ECO:0000256" key="13">
    <source>
        <dbReference type="ARBA" id="ARBA00023315"/>
    </source>
</evidence>
<name>A0A2T7G5A6_9RHOB</name>
<feature type="binding site" evidence="18">
    <location>
        <begin position="81"/>
        <end position="82"/>
    </location>
    <ligand>
        <name>UDP-N-acetyl-alpha-D-glucosamine</name>
        <dbReference type="ChEBI" id="CHEBI:57705"/>
    </ligand>
</feature>
<dbReference type="GO" id="GO:0008360">
    <property type="term" value="P:regulation of cell shape"/>
    <property type="evidence" value="ECO:0007669"/>
    <property type="project" value="UniProtKB-KW"/>
</dbReference>
<feature type="binding site" evidence="18">
    <location>
        <position position="424"/>
    </location>
    <ligand>
        <name>acetyl-CoA</name>
        <dbReference type="ChEBI" id="CHEBI:57288"/>
    </ligand>
</feature>
<dbReference type="GO" id="GO:0005737">
    <property type="term" value="C:cytoplasm"/>
    <property type="evidence" value="ECO:0007669"/>
    <property type="project" value="UniProtKB-SubCell"/>
</dbReference>
<comment type="caution">
    <text evidence="20">The sequence shown here is derived from an EMBL/GenBank/DDBJ whole genome shotgun (WGS) entry which is preliminary data.</text>
</comment>
<keyword evidence="13 18" id="KW-0012">Acyltransferase</keyword>
<feature type="binding site" evidence="18">
    <location>
        <position position="317"/>
    </location>
    <ligand>
        <name>UDP-N-acetyl-alpha-D-glucosamine</name>
        <dbReference type="ChEBI" id="CHEBI:57705"/>
    </ligand>
</feature>
<feature type="region of interest" description="Linker" evidence="18">
    <location>
        <begin position="231"/>
        <end position="251"/>
    </location>
</feature>
<evidence type="ECO:0000256" key="10">
    <source>
        <dbReference type="ARBA" id="ARBA00022960"/>
    </source>
</evidence>
<evidence type="ECO:0000256" key="2">
    <source>
        <dbReference type="ARBA" id="ARBA00007707"/>
    </source>
</evidence>
<evidence type="ECO:0000256" key="7">
    <source>
        <dbReference type="ARBA" id="ARBA00022723"/>
    </source>
</evidence>
<dbReference type="EC" id="2.3.1.157" evidence="18"/>
<feature type="binding site" evidence="18">
    <location>
        <position position="106"/>
    </location>
    <ligand>
        <name>Mg(2+)</name>
        <dbReference type="ChEBI" id="CHEBI:18420"/>
    </ligand>
</feature>
<dbReference type="InterPro" id="IPR029044">
    <property type="entry name" value="Nucleotide-diphossugar_trans"/>
</dbReference>
<feature type="binding site" evidence="18">
    <location>
        <position position="228"/>
    </location>
    <ligand>
        <name>Mg(2+)</name>
        <dbReference type="ChEBI" id="CHEBI:18420"/>
    </ligand>
</feature>
<keyword evidence="9 18" id="KW-0460">Magnesium</keyword>
<keyword evidence="14 18" id="KW-0961">Cell wall biogenesis/degradation</keyword>
<reference evidence="20 21" key="1">
    <citation type="submission" date="2018-04" db="EMBL/GenBank/DDBJ databases">
        <title>Pelagivirga bohaiensis gen. nov., sp. nov., a bacterium isolated from the Bohai Sea.</title>
        <authorList>
            <person name="Ji X."/>
        </authorList>
    </citation>
    <scope>NUCLEOTIDE SEQUENCE [LARGE SCALE GENOMIC DNA]</scope>
    <source>
        <strain evidence="20 21">BH-SD19</strain>
    </source>
</reference>
<keyword evidence="6 18" id="KW-0548">Nucleotidyltransferase</keyword>
<evidence type="ECO:0000256" key="1">
    <source>
        <dbReference type="ARBA" id="ARBA00004496"/>
    </source>
</evidence>
<comment type="subunit">
    <text evidence="18">Homotrimer.</text>
</comment>
<evidence type="ECO:0000256" key="12">
    <source>
        <dbReference type="ARBA" id="ARBA00023268"/>
    </source>
</evidence>
<dbReference type="NCBIfam" id="TIGR01173">
    <property type="entry name" value="glmU"/>
    <property type="match status" value="1"/>
</dbReference>
<dbReference type="CDD" id="cd02540">
    <property type="entry name" value="GT2_GlmU_N_bac"/>
    <property type="match status" value="1"/>
</dbReference>
<feature type="binding site" evidence="18">
    <location>
        <position position="228"/>
    </location>
    <ligand>
        <name>UDP-N-acetyl-alpha-D-glucosamine</name>
        <dbReference type="ChEBI" id="CHEBI:57705"/>
    </ligand>
</feature>
<evidence type="ECO:0000256" key="4">
    <source>
        <dbReference type="ARBA" id="ARBA00022490"/>
    </source>
</evidence>
<feature type="binding site" evidence="18">
    <location>
        <position position="389"/>
    </location>
    <ligand>
        <name>acetyl-CoA</name>
        <dbReference type="ChEBI" id="CHEBI:57288"/>
    </ligand>
</feature>
<feature type="region of interest" description="Pyrophosphorylase" evidence="18">
    <location>
        <begin position="1"/>
        <end position="230"/>
    </location>
</feature>
<dbReference type="AlphaFoldDB" id="A0A2T7G5A6"/>
<evidence type="ECO:0000256" key="8">
    <source>
        <dbReference type="ARBA" id="ARBA00022737"/>
    </source>
</evidence>
<dbReference type="Gene3D" id="2.160.10.10">
    <property type="entry name" value="Hexapeptide repeat proteins"/>
    <property type="match status" value="1"/>
</dbReference>
<dbReference type="NCBIfam" id="NF010933">
    <property type="entry name" value="PRK14353.1"/>
    <property type="match status" value="1"/>
</dbReference>
<sequence>MTQLALIILAAGKGTRMKSDLPKVLHPVAGAPLVVHAMLAVEALEPAATIVVAGHGADLVERAAHGHDPDARIVLQAEQRGTAHAVDRARGALEQFDGDVIVLYGDTPFIRPETMTEMLDARRGGADVVVLGFEAEQPGKYGRLVTNGDVLERIVEAKDASAEELAITLCNSGVICADRATLFDLIAQVGDDNAAGEYYLTDIIGLASGAGMRCAVVTCPEEETLGINSRAELARAEAIWQARRRHEAMENGATLTAPDTVFFAHDTHIGADVLIEPHVIFGPGVTVENGATLRAFSHLEGCHVSDGAVIGPYARLRPDAEIGPDARIGNFVEIKKAVIGEGAKVNHLSYIGDAEIGAGANIGAGTITCNYDGVLKHETRIGAGAFIGSNTALVAPVEVGEGAVVAAGSTITADVPGGGLAIARSRQDTKPGQGARLREALLARKAADT</sequence>
<dbReference type="GO" id="GO:0071555">
    <property type="term" value="P:cell wall organization"/>
    <property type="evidence" value="ECO:0007669"/>
    <property type="project" value="UniProtKB-KW"/>
</dbReference>
<evidence type="ECO:0000256" key="3">
    <source>
        <dbReference type="ARBA" id="ARBA00007947"/>
    </source>
</evidence>
<dbReference type="EMBL" id="QCYH01000007">
    <property type="protein sequence ID" value="PVA09595.1"/>
    <property type="molecule type" value="Genomic_DNA"/>
</dbReference>
<comment type="subcellular location">
    <subcellularLocation>
        <location evidence="1 18">Cytoplasm</location>
    </subcellularLocation>
</comment>
<dbReference type="PANTHER" id="PTHR43584:SF3">
    <property type="entry name" value="BIFUNCTIONAL PROTEIN GLMU"/>
    <property type="match status" value="1"/>
</dbReference>
<feature type="binding site" evidence="18">
    <location>
        <position position="23"/>
    </location>
    <ligand>
        <name>UDP-N-acetyl-alpha-D-glucosamine</name>
        <dbReference type="ChEBI" id="CHEBI:57705"/>
    </ligand>
</feature>
<dbReference type="Proteomes" id="UP000244446">
    <property type="component" value="Unassembled WGS sequence"/>
</dbReference>
<dbReference type="GO" id="GO:0000287">
    <property type="term" value="F:magnesium ion binding"/>
    <property type="evidence" value="ECO:0007669"/>
    <property type="project" value="UniProtKB-UniRule"/>
</dbReference>
<dbReference type="Pfam" id="PF00132">
    <property type="entry name" value="Hexapep"/>
    <property type="match status" value="2"/>
</dbReference>
<evidence type="ECO:0000256" key="5">
    <source>
        <dbReference type="ARBA" id="ARBA00022679"/>
    </source>
</evidence>
<dbReference type="OrthoDB" id="9775031at2"/>
<dbReference type="GO" id="GO:0000902">
    <property type="term" value="P:cell morphogenesis"/>
    <property type="evidence" value="ECO:0007669"/>
    <property type="project" value="UniProtKB-UniRule"/>
</dbReference>
<dbReference type="InterPro" id="IPR011004">
    <property type="entry name" value="Trimer_LpxA-like_sf"/>
</dbReference>
<protein>
    <recommendedName>
        <fullName evidence="18">Bifunctional protein GlmU</fullName>
    </recommendedName>
    <domain>
        <recommendedName>
            <fullName evidence="18">UDP-N-acetylglucosamine pyrophosphorylase</fullName>
            <ecNumber evidence="18">2.7.7.23</ecNumber>
        </recommendedName>
        <alternativeName>
            <fullName evidence="18">N-acetylglucosamine-1-phosphate uridyltransferase</fullName>
        </alternativeName>
    </domain>
    <domain>
        <recommendedName>
            <fullName evidence="18">Glucosamine-1-phosphate N-acetyltransferase</fullName>
            <ecNumber evidence="18">2.3.1.157</ecNumber>
        </recommendedName>
    </domain>
</protein>
<feature type="active site" description="Proton acceptor" evidence="18">
    <location>
        <position position="347"/>
    </location>
</feature>
<comment type="catalytic activity">
    <reaction evidence="16 18">
        <text>N-acetyl-alpha-D-glucosamine 1-phosphate + UTP + H(+) = UDP-N-acetyl-alpha-D-glucosamine + diphosphate</text>
        <dbReference type="Rhea" id="RHEA:13509"/>
        <dbReference type="ChEBI" id="CHEBI:15378"/>
        <dbReference type="ChEBI" id="CHEBI:33019"/>
        <dbReference type="ChEBI" id="CHEBI:46398"/>
        <dbReference type="ChEBI" id="CHEBI:57705"/>
        <dbReference type="ChEBI" id="CHEBI:57776"/>
        <dbReference type="EC" id="2.7.7.23"/>
    </reaction>
</comment>
<dbReference type="GO" id="GO:0016020">
    <property type="term" value="C:membrane"/>
    <property type="evidence" value="ECO:0007669"/>
    <property type="project" value="GOC"/>
</dbReference>
<dbReference type="GO" id="GO:0006048">
    <property type="term" value="P:UDP-N-acetylglucosamine biosynthetic process"/>
    <property type="evidence" value="ECO:0007669"/>
    <property type="project" value="UniProtKB-UniPathway"/>
</dbReference>
<dbReference type="UniPathway" id="UPA00113">
    <property type="reaction ID" value="UER00532"/>
</dbReference>
<evidence type="ECO:0000313" key="21">
    <source>
        <dbReference type="Proteomes" id="UP000244446"/>
    </source>
</evidence>
<evidence type="ECO:0000313" key="20">
    <source>
        <dbReference type="EMBL" id="PVA09595.1"/>
    </source>
</evidence>
<dbReference type="InterPro" id="IPR001451">
    <property type="entry name" value="Hexapep"/>
</dbReference>
<organism evidence="20 21">
    <name type="scientific">Pelagivirga sediminicola</name>
    <dbReference type="NCBI Taxonomy" id="2170575"/>
    <lineage>
        <taxon>Bacteria</taxon>
        <taxon>Pseudomonadati</taxon>
        <taxon>Pseudomonadota</taxon>
        <taxon>Alphaproteobacteria</taxon>
        <taxon>Rhodobacterales</taxon>
        <taxon>Paracoccaceae</taxon>
        <taxon>Pelagivirga</taxon>
    </lineage>
</organism>
<keyword evidence="8 18" id="KW-0677">Repeat</keyword>
<feature type="binding site" evidence="18">
    <location>
        <position position="171"/>
    </location>
    <ligand>
        <name>UDP-N-acetyl-alpha-D-glucosamine</name>
        <dbReference type="ChEBI" id="CHEBI:57705"/>
    </ligand>
</feature>
<feature type="binding site" evidence="18">
    <location>
        <position position="361"/>
    </location>
    <ligand>
        <name>UDP-N-acetyl-alpha-D-glucosamine</name>
        <dbReference type="ChEBI" id="CHEBI:57705"/>
    </ligand>
</feature>
<comment type="function">
    <text evidence="17 18">Catalyzes the last two sequential reactions in the de novo biosynthetic pathway for UDP-N-acetylglucosamine (UDP-GlcNAc). The C-terminal domain catalyzes the transfer of acetyl group from acetyl coenzyme A to glucosamine-1-phosphate (GlcN-1-P) to produce N-acetylglucosamine-1-phosphate (GlcNAc-1-P), which is converted into UDP-GlcNAc by the transfer of uridine 5-monophosphate (from uridine 5-triphosphate), a reaction catalyzed by the N-terminal domain.</text>
</comment>
<comment type="pathway">
    <text evidence="18">Bacterial outer membrane biogenesis; LPS lipid A biosynthesis.</text>
</comment>
<proteinExistence type="inferred from homology"/>
<feature type="region of interest" description="N-acetyltransferase" evidence="18">
    <location>
        <begin position="252"/>
        <end position="449"/>
    </location>
</feature>
<comment type="pathway">
    <text evidence="18">Nucleotide-sugar biosynthesis; UDP-N-acetyl-alpha-D-glucosamine biosynthesis; N-acetyl-alpha-D-glucosamine 1-phosphate from alpha-D-glucosamine 6-phosphate (route II): step 2/2.</text>
</comment>
<feature type="binding site" evidence="18">
    <location>
        <position position="335"/>
    </location>
    <ligand>
        <name>UDP-N-acetyl-alpha-D-glucosamine</name>
        <dbReference type="ChEBI" id="CHEBI:57705"/>
    </ligand>
</feature>
<evidence type="ECO:0000256" key="17">
    <source>
        <dbReference type="ARBA" id="ARBA00049628"/>
    </source>
</evidence>
<feature type="binding site" evidence="18">
    <location>
        <begin position="9"/>
        <end position="12"/>
    </location>
    <ligand>
        <name>UDP-N-acetyl-alpha-D-glucosamine</name>
        <dbReference type="ChEBI" id="CHEBI:57705"/>
    </ligand>
</feature>
<dbReference type="GO" id="GO:0009252">
    <property type="term" value="P:peptidoglycan biosynthetic process"/>
    <property type="evidence" value="ECO:0007669"/>
    <property type="project" value="UniProtKB-UniRule"/>
</dbReference>
<evidence type="ECO:0000256" key="9">
    <source>
        <dbReference type="ARBA" id="ARBA00022842"/>
    </source>
</evidence>
<comment type="catalytic activity">
    <reaction evidence="15 18">
        <text>alpha-D-glucosamine 1-phosphate + acetyl-CoA = N-acetyl-alpha-D-glucosamine 1-phosphate + CoA + H(+)</text>
        <dbReference type="Rhea" id="RHEA:13725"/>
        <dbReference type="ChEBI" id="CHEBI:15378"/>
        <dbReference type="ChEBI" id="CHEBI:57287"/>
        <dbReference type="ChEBI" id="CHEBI:57288"/>
        <dbReference type="ChEBI" id="CHEBI:57776"/>
        <dbReference type="ChEBI" id="CHEBI:58516"/>
        <dbReference type="EC" id="2.3.1.157"/>
    </reaction>
</comment>
<keyword evidence="7 18" id="KW-0479">Metal-binding</keyword>
<evidence type="ECO:0000256" key="18">
    <source>
        <dbReference type="HAMAP-Rule" id="MF_01631"/>
    </source>
</evidence>
<feature type="binding site" evidence="18">
    <location>
        <begin position="104"/>
        <end position="106"/>
    </location>
    <ligand>
        <name>UDP-N-acetyl-alpha-D-glucosamine</name>
        <dbReference type="ChEBI" id="CHEBI:57705"/>
    </ligand>
</feature>
<feature type="binding site" evidence="18">
    <location>
        <position position="76"/>
    </location>
    <ligand>
        <name>UDP-N-acetyl-alpha-D-glucosamine</name>
        <dbReference type="ChEBI" id="CHEBI:57705"/>
    </ligand>
</feature>
<dbReference type="InterPro" id="IPR025877">
    <property type="entry name" value="MobA-like_NTP_Trfase"/>
</dbReference>
<dbReference type="Pfam" id="PF12804">
    <property type="entry name" value="NTP_transf_3"/>
    <property type="match status" value="1"/>
</dbReference>
<evidence type="ECO:0000259" key="19">
    <source>
        <dbReference type="Pfam" id="PF12804"/>
    </source>
</evidence>
<dbReference type="GO" id="GO:0019134">
    <property type="term" value="F:glucosamine-1-phosphate N-acetyltransferase activity"/>
    <property type="evidence" value="ECO:0007669"/>
    <property type="project" value="UniProtKB-UniRule"/>
</dbReference>
<comment type="cofactor">
    <cofactor evidence="18">
        <name>Mg(2+)</name>
        <dbReference type="ChEBI" id="CHEBI:18420"/>
    </cofactor>
    <text evidence="18">Binds 1 Mg(2+) ion per subunit.</text>
</comment>
<dbReference type="GO" id="GO:0009245">
    <property type="term" value="P:lipid A biosynthetic process"/>
    <property type="evidence" value="ECO:0007669"/>
    <property type="project" value="UniProtKB-UniRule"/>
</dbReference>
<dbReference type="InterPro" id="IPR018357">
    <property type="entry name" value="Hexapep_transf_CS"/>
</dbReference>
<dbReference type="InterPro" id="IPR038009">
    <property type="entry name" value="GlmU_C_LbH"/>
</dbReference>
<dbReference type="HAMAP" id="MF_01631">
    <property type="entry name" value="GlmU"/>
    <property type="match status" value="1"/>
</dbReference>
<keyword evidence="10 18" id="KW-0133">Cell shape</keyword>
<feature type="binding site" evidence="18">
    <location>
        <position position="364"/>
    </location>
    <ligand>
        <name>acetyl-CoA</name>
        <dbReference type="ChEBI" id="CHEBI:57288"/>
    </ligand>
</feature>
<evidence type="ECO:0000256" key="14">
    <source>
        <dbReference type="ARBA" id="ARBA00023316"/>
    </source>
</evidence>
<dbReference type="SUPFAM" id="SSF51161">
    <property type="entry name" value="Trimeric LpxA-like enzymes"/>
    <property type="match status" value="1"/>
</dbReference>
<keyword evidence="21" id="KW-1185">Reference proteome</keyword>
<dbReference type="UniPathway" id="UPA00973"/>
<evidence type="ECO:0000256" key="11">
    <source>
        <dbReference type="ARBA" id="ARBA00022984"/>
    </source>
</evidence>
<comment type="similarity">
    <text evidence="3 18">In the N-terminal section; belongs to the N-acetylglucosamine-1-phosphate uridyltransferase family.</text>
</comment>
<feature type="binding site" evidence="18">
    <location>
        <position position="156"/>
    </location>
    <ligand>
        <name>UDP-N-acetyl-alpha-D-glucosamine</name>
        <dbReference type="ChEBI" id="CHEBI:57705"/>
    </ligand>
</feature>
<dbReference type="InterPro" id="IPR005882">
    <property type="entry name" value="Bifunctional_GlmU"/>
</dbReference>
<accession>A0A2T7G5A6</accession>
<dbReference type="PANTHER" id="PTHR43584">
    <property type="entry name" value="NUCLEOTIDYL TRANSFERASE"/>
    <property type="match status" value="1"/>
</dbReference>
<dbReference type="SUPFAM" id="SSF53448">
    <property type="entry name" value="Nucleotide-diphospho-sugar transferases"/>
    <property type="match status" value="1"/>
</dbReference>
<evidence type="ECO:0000256" key="6">
    <source>
        <dbReference type="ARBA" id="ARBA00022695"/>
    </source>
</evidence>
<dbReference type="GO" id="GO:0003977">
    <property type="term" value="F:UDP-N-acetylglucosamine diphosphorylase activity"/>
    <property type="evidence" value="ECO:0007669"/>
    <property type="project" value="UniProtKB-UniRule"/>
</dbReference>
<dbReference type="Gene3D" id="3.90.550.10">
    <property type="entry name" value="Spore Coat Polysaccharide Biosynthesis Protein SpsA, Chain A"/>
    <property type="match status" value="1"/>
</dbReference>
<evidence type="ECO:0000256" key="16">
    <source>
        <dbReference type="ARBA" id="ARBA00048493"/>
    </source>
</evidence>
<keyword evidence="11 18" id="KW-0573">Peptidoglycan synthesis</keyword>
<feature type="binding site" evidence="18">
    <location>
        <begin position="370"/>
        <end position="371"/>
    </location>
    <ligand>
        <name>acetyl-CoA</name>
        <dbReference type="ChEBI" id="CHEBI:57288"/>
    </ligand>
</feature>
<dbReference type="RefSeq" id="WP_108692642.1">
    <property type="nucleotide sequence ID" value="NZ_QCYH01000007.1"/>
</dbReference>
<dbReference type="InterPro" id="IPR050065">
    <property type="entry name" value="GlmU-like"/>
</dbReference>
<evidence type="ECO:0000256" key="15">
    <source>
        <dbReference type="ARBA" id="ARBA00048247"/>
    </source>
</evidence>
<keyword evidence="12 18" id="KW-0511">Multifunctional enzyme</keyword>
<comment type="similarity">
    <text evidence="2 18">In the C-terminal section; belongs to the transferase hexapeptide repeat family.</text>
</comment>
<feature type="domain" description="MobA-like NTP transferase" evidence="19">
    <location>
        <begin position="7"/>
        <end position="137"/>
    </location>
</feature>
<keyword evidence="5 18" id="KW-0808">Transferase</keyword>
<feature type="binding site" evidence="18">
    <location>
        <position position="407"/>
    </location>
    <ligand>
        <name>acetyl-CoA</name>
        <dbReference type="ChEBI" id="CHEBI:57288"/>
    </ligand>
</feature>
<comment type="pathway">
    <text evidence="18">Nucleotide-sugar biosynthesis; UDP-N-acetyl-alpha-D-glucosamine biosynthesis; UDP-N-acetyl-alpha-D-glucosamine from N-acetyl-alpha-D-glucosamine 1-phosphate: step 1/1.</text>
</comment>
<feature type="binding site" evidence="18">
    <location>
        <position position="350"/>
    </location>
    <ligand>
        <name>UDP-N-acetyl-alpha-D-glucosamine</name>
        <dbReference type="ChEBI" id="CHEBI:57705"/>
    </ligand>
</feature>
<gene>
    <name evidence="18 20" type="primary">glmU</name>
    <name evidence="20" type="ORF">DC366_12950</name>
</gene>
<keyword evidence="4 18" id="KW-0963">Cytoplasm</keyword>
<dbReference type="EC" id="2.7.7.23" evidence="18"/>